<evidence type="ECO:0000256" key="2">
    <source>
        <dbReference type="ARBA" id="ARBA00009370"/>
    </source>
</evidence>
<keyword evidence="3 6" id="KW-0378">Hydrolase</keyword>
<keyword evidence="3" id="KW-0645">Protease</keyword>
<dbReference type="PANTHER" id="PTHR43390:SF1">
    <property type="entry name" value="CHLOROPLAST PROCESSING PEPTIDASE"/>
    <property type="match status" value="1"/>
</dbReference>
<name>A0A6G8ATC5_9ENTE</name>
<feature type="domain" description="Peptidase S26" evidence="5">
    <location>
        <begin position="59"/>
        <end position="220"/>
    </location>
</feature>
<dbReference type="KEGG" id="vhy:G7082_06815"/>
<dbReference type="AlphaFoldDB" id="A0A6G8ATC5"/>
<protein>
    <recommendedName>
        <fullName evidence="3">Signal peptidase I</fullName>
        <ecNumber evidence="3">3.4.21.89</ecNumber>
    </recommendedName>
</protein>
<dbReference type="GO" id="GO:0009003">
    <property type="term" value="F:signal peptidase activity"/>
    <property type="evidence" value="ECO:0007669"/>
    <property type="project" value="UniProtKB-EC"/>
</dbReference>
<dbReference type="NCBIfam" id="TIGR02227">
    <property type="entry name" value="sigpep_I_bact"/>
    <property type="match status" value="1"/>
</dbReference>
<comment type="subcellular location">
    <subcellularLocation>
        <location evidence="1">Cell membrane</location>
        <topology evidence="1">Single-pass type II membrane protein</topology>
    </subcellularLocation>
    <subcellularLocation>
        <location evidence="3">Membrane</location>
        <topology evidence="3">Single-pass type II membrane protein</topology>
    </subcellularLocation>
</comment>
<organism evidence="6 7">
    <name type="scientific">Vagococcus hydrophili</name>
    <dbReference type="NCBI Taxonomy" id="2714947"/>
    <lineage>
        <taxon>Bacteria</taxon>
        <taxon>Bacillati</taxon>
        <taxon>Bacillota</taxon>
        <taxon>Bacilli</taxon>
        <taxon>Lactobacillales</taxon>
        <taxon>Enterococcaceae</taxon>
        <taxon>Vagococcus</taxon>
    </lineage>
</organism>
<dbReference type="PRINTS" id="PR00727">
    <property type="entry name" value="LEADERPTASE"/>
</dbReference>
<dbReference type="PANTHER" id="PTHR43390">
    <property type="entry name" value="SIGNAL PEPTIDASE I"/>
    <property type="match status" value="1"/>
</dbReference>
<gene>
    <name evidence="6" type="primary">lepB</name>
    <name evidence="6" type="ORF">G7082_06815</name>
</gene>
<dbReference type="Pfam" id="PF10502">
    <property type="entry name" value="Peptidase_S26"/>
    <property type="match status" value="1"/>
</dbReference>
<evidence type="ECO:0000259" key="5">
    <source>
        <dbReference type="Pfam" id="PF10502"/>
    </source>
</evidence>
<dbReference type="GO" id="GO:0004252">
    <property type="term" value="F:serine-type endopeptidase activity"/>
    <property type="evidence" value="ECO:0007669"/>
    <property type="project" value="InterPro"/>
</dbReference>
<reference evidence="6 7" key="1">
    <citation type="submission" date="2020-03" db="EMBL/GenBank/DDBJ databases">
        <title>Vagococcus sp. nov., isolated from beetles.</title>
        <authorList>
            <person name="Hyun D.-W."/>
            <person name="Bae J.-W."/>
        </authorList>
    </citation>
    <scope>NUCLEOTIDE SEQUENCE [LARGE SCALE GENOMIC DNA]</scope>
    <source>
        <strain evidence="6 7">HDW17B</strain>
    </source>
</reference>
<dbReference type="GO" id="GO:0005886">
    <property type="term" value="C:plasma membrane"/>
    <property type="evidence" value="ECO:0007669"/>
    <property type="project" value="UniProtKB-SubCell"/>
</dbReference>
<dbReference type="RefSeq" id="WP_166034367.1">
    <property type="nucleotide sequence ID" value="NZ_CP049887.1"/>
</dbReference>
<dbReference type="InterPro" id="IPR000223">
    <property type="entry name" value="Pept_S26A_signal_pept_1"/>
</dbReference>
<dbReference type="EC" id="3.4.21.89" evidence="3"/>
<dbReference type="InterPro" id="IPR036286">
    <property type="entry name" value="LexA/Signal_pep-like_sf"/>
</dbReference>
<evidence type="ECO:0000256" key="4">
    <source>
        <dbReference type="SAM" id="MobiDB-lite"/>
    </source>
</evidence>
<evidence type="ECO:0000313" key="6">
    <source>
        <dbReference type="EMBL" id="QIL48219.1"/>
    </source>
</evidence>
<evidence type="ECO:0000256" key="3">
    <source>
        <dbReference type="RuleBase" id="RU362042"/>
    </source>
</evidence>
<proteinExistence type="inferred from homology"/>
<keyword evidence="7" id="KW-1185">Reference proteome</keyword>
<dbReference type="InterPro" id="IPR019533">
    <property type="entry name" value="Peptidase_S26"/>
</dbReference>
<dbReference type="GO" id="GO:0006465">
    <property type="term" value="P:signal peptide processing"/>
    <property type="evidence" value="ECO:0007669"/>
    <property type="project" value="InterPro"/>
</dbReference>
<dbReference type="CDD" id="cd06530">
    <property type="entry name" value="S26_SPase_I"/>
    <property type="match status" value="1"/>
</dbReference>
<comment type="similarity">
    <text evidence="2 3">Belongs to the peptidase S26 family.</text>
</comment>
<evidence type="ECO:0000256" key="1">
    <source>
        <dbReference type="ARBA" id="ARBA00004401"/>
    </source>
</evidence>
<feature type="region of interest" description="Disordered" evidence="4">
    <location>
        <begin position="1"/>
        <end position="52"/>
    </location>
</feature>
<dbReference type="SUPFAM" id="SSF51306">
    <property type="entry name" value="LexA/Signal peptidase"/>
    <property type="match status" value="1"/>
</dbReference>
<dbReference type="EMBL" id="CP049887">
    <property type="protein sequence ID" value="QIL48219.1"/>
    <property type="molecule type" value="Genomic_DNA"/>
</dbReference>
<dbReference type="Gene3D" id="2.10.109.10">
    <property type="entry name" value="Umud Fragment, subunit A"/>
    <property type="match status" value="1"/>
</dbReference>
<dbReference type="Proteomes" id="UP000501747">
    <property type="component" value="Chromosome"/>
</dbReference>
<evidence type="ECO:0000313" key="7">
    <source>
        <dbReference type="Proteomes" id="UP000501747"/>
    </source>
</evidence>
<accession>A0A6G8ATC5</accession>
<sequence length="229" mass="26296">MSEHHKKSHKRKTNSSSKKSKKKHPQIKKVKKKTKSHSTKKHRNSKKRKIKQRKSKAIKIVLAIFCSVLIYITAFSVFFTLGKMDGYSMISTLNNKDVVAVSRRQKISRFDLVYMKSPTNGKDNSIRRVIGVPGDVIEFKGDELFINGEGKAEKYLASKKKMMKSMVLTDDFTLEDIAGKKEVPKDTYFVLGDNRKSATDSRYYGFVSKKNVIGKVQFRIFPIAKFKVF</sequence>
<comment type="catalytic activity">
    <reaction evidence="3">
        <text>Cleavage of hydrophobic, N-terminal signal or leader sequences from secreted and periplasmic proteins.</text>
        <dbReference type="EC" id="3.4.21.89"/>
    </reaction>
</comment>